<accession>A0A2P2N7S8</accession>
<reference evidence="1" key="1">
    <citation type="submission" date="2018-02" db="EMBL/GenBank/DDBJ databases">
        <title>Rhizophora mucronata_Transcriptome.</title>
        <authorList>
            <person name="Meera S.P."/>
            <person name="Sreeshan A."/>
            <person name="Augustine A."/>
        </authorList>
    </citation>
    <scope>NUCLEOTIDE SEQUENCE</scope>
    <source>
        <tissue evidence="1">Leaf</tissue>
    </source>
</reference>
<sequence>MNLSQPGENRVPSFLVDFLINRRILLPTSYHH</sequence>
<dbReference type="AlphaFoldDB" id="A0A2P2N7S8"/>
<organism evidence="1">
    <name type="scientific">Rhizophora mucronata</name>
    <name type="common">Asiatic mangrove</name>
    <dbReference type="NCBI Taxonomy" id="61149"/>
    <lineage>
        <taxon>Eukaryota</taxon>
        <taxon>Viridiplantae</taxon>
        <taxon>Streptophyta</taxon>
        <taxon>Embryophyta</taxon>
        <taxon>Tracheophyta</taxon>
        <taxon>Spermatophyta</taxon>
        <taxon>Magnoliopsida</taxon>
        <taxon>eudicotyledons</taxon>
        <taxon>Gunneridae</taxon>
        <taxon>Pentapetalae</taxon>
        <taxon>rosids</taxon>
        <taxon>fabids</taxon>
        <taxon>Malpighiales</taxon>
        <taxon>Rhizophoraceae</taxon>
        <taxon>Rhizophora</taxon>
    </lineage>
</organism>
<evidence type="ECO:0000313" key="1">
    <source>
        <dbReference type="EMBL" id="MBX38532.1"/>
    </source>
</evidence>
<proteinExistence type="predicted"/>
<name>A0A2P2N7S8_RHIMU</name>
<protein>
    <submittedName>
        <fullName evidence="1">Uncharacterized protein</fullName>
    </submittedName>
</protein>
<dbReference type="EMBL" id="GGEC01058048">
    <property type="protein sequence ID" value="MBX38532.1"/>
    <property type="molecule type" value="Transcribed_RNA"/>
</dbReference>